<protein>
    <submittedName>
        <fullName evidence="2">Uncharacterized protein</fullName>
    </submittedName>
</protein>
<reference evidence="2" key="2">
    <citation type="submission" date="2020-06" db="EMBL/GenBank/DDBJ databases">
        <authorList>
            <person name="Sheffer M."/>
        </authorList>
    </citation>
    <scope>NUCLEOTIDE SEQUENCE</scope>
</reference>
<evidence type="ECO:0000313" key="3">
    <source>
        <dbReference type="Proteomes" id="UP000807504"/>
    </source>
</evidence>
<dbReference type="AlphaFoldDB" id="A0A8T0DZT1"/>
<reference evidence="2" key="1">
    <citation type="journal article" date="2020" name="bioRxiv">
        <title>Chromosome-level reference genome of the European wasp spider Argiope bruennichi: a resource for studies on range expansion and evolutionary adaptation.</title>
        <authorList>
            <person name="Sheffer M.M."/>
            <person name="Hoppe A."/>
            <person name="Krehenwinkel H."/>
            <person name="Uhl G."/>
            <person name="Kuss A.W."/>
            <person name="Jensen L."/>
            <person name="Jensen C."/>
            <person name="Gillespie R.G."/>
            <person name="Hoff K.J."/>
            <person name="Prost S."/>
        </authorList>
    </citation>
    <scope>NUCLEOTIDE SEQUENCE</scope>
</reference>
<comment type="caution">
    <text evidence="2">The sequence shown here is derived from an EMBL/GenBank/DDBJ whole genome shotgun (WGS) entry which is preliminary data.</text>
</comment>
<dbReference type="EMBL" id="JABXBU010002231">
    <property type="protein sequence ID" value="KAF8763327.1"/>
    <property type="molecule type" value="Genomic_DNA"/>
</dbReference>
<gene>
    <name evidence="2" type="ORF">HNY73_021522</name>
</gene>
<sequence>MSLDSVQYLALADCMMKDGKWRVRRLSFVPRQESPVENVSQDTIQELPGENVSQDTIEEPLVENVSEDITQEPSLEPPSTPETVPNSPNLRTVSERVPVFYVNLNNSSAELSSGSFLEPVDLIVKFHTWPSRVYIVPGEYGAMYWTTNFKRS</sequence>
<accession>A0A8T0DZT1</accession>
<evidence type="ECO:0000313" key="2">
    <source>
        <dbReference type="EMBL" id="KAF8763327.1"/>
    </source>
</evidence>
<dbReference type="Proteomes" id="UP000807504">
    <property type="component" value="Unassembled WGS sequence"/>
</dbReference>
<feature type="region of interest" description="Disordered" evidence="1">
    <location>
        <begin position="66"/>
        <end position="89"/>
    </location>
</feature>
<organism evidence="2 3">
    <name type="scientific">Argiope bruennichi</name>
    <name type="common">Wasp spider</name>
    <name type="synonym">Aranea bruennichi</name>
    <dbReference type="NCBI Taxonomy" id="94029"/>
    <lineage>
        <taxon>Eukaryota</taxon>
        <taxon>Metazoa</taxon>
        <taxon>Ecdysozoa</taxon>
        <taxon>Arthropoda</taxon>
        <taxon>Chelicerata</taxon>
        <taxon>Arachnida</taxon>
        <taxon>Araneae</taxon>
        <taxon>Araneomorphae</taxon>
        <taxon>Entelegynae</taxon>
        <taxon>Araneoidea</taxon>
        <taxon>Araneidae</taxon>
        <taxon>Argiope</taxon>
    </lineage>
</organism>
<keyword evidence="3" id="KW-1185">Reference proteome</keyword>
<evidence type="ECO:0000256" key="1">
    <source>
        <dbReference type="SAM" id="MobiDB-lite"/>
    </source>
</evidence>
<proteinExistence type="predicted"/>
<name>A0A8T0DZT1_ARGBR</name>